<dbReference type="EMBL" id="LS483372">
    <property type="protein sequence ID" value="SQF92694.1"/>
    <property type="molecule type" value="Genomic_DNA"/>
</dbReference>
<evidence type="ECO:0000313" key="2">
    <source>
        <dbReference type="Proteomes" id="UP000248640"/>
    </source>
</evidence>
<proteinExistence type="predicted"/>
<reference evidence="1 2" key="1">
    <citation type="submission" date="2018-06" db="EMBL/GenBank/DDBJ databases">
        <authorList>
            <consortium name="Pathogen Informatics"/>
            <person name="Doyle S."/>
        </authorList>
    </citation>
    <scope>NUCLEOTIDE SEQUENCE [LARGE SCALE GENOMIC DNA]</scope>
    <source>
        <strain evidence="1 2">NCTC10038</strain>
    </source>
</reference>
<organism evidence="1 2">
    <name type="scientific">Pseudomonas fluorescens</name>
    <dbReference type="NCBI Taxonomy" id="294"/>
    <lineage>
        <taxon>Bacteria</taxon>
        <taxon>Pseudomonadati</taxon>
        <taxon>Pseudomonadota</taxon>
        <taxon>Gammaproteobacteria</taxon>
        <taxon>Pseudomonadales</taxon>
        <taxon>Pseudomonadaceae</taxon>
        <taxon>Pseudomonas</taxon>
    </lineage>
</organism>
<evidence type="ECO:0000313" key="1">
    <source>
        <dbReference type="EMBL" id="SQF92694.1"/>
    </source>
</evidence>
<accession>A0A8B4I9R5</accession>
<dbReference type="AlphaFoldDB" id="A0A8B4I9R5"/>
<name>A0A8B4I9R5_PSEFL</name>
<sequence>MKAMIAREPGGPDVLHQVVRRVPTPQAGTVLLTVAH</sequence>
<dbReference type="Proteomes" id="UP000248640">
    <property type="component" value="Chromosome 1"/>
</dbReference>
<gene>
    <name evidence="1" type="ORF">NCTC10038_04146</name>
</gene>
<protein>
    <submittedName>
        <fullName evidence="1">Uncharacterized protein</fullName>
    </submittedName>
</protein>